<reference evidence="2" key="1">
    <citation type="submission" date="2021-04" db="EMBL/GenBank/DDBJ databases">
        <title>Phycicoccus avicenniae sp. nov., a novel endophytic actinomycetes isolated from branch of Avicennia mariana.</title>
        <authorList>
            <person name="Tuo L."/>
        </authorList>
    </citation>
    <scope>NUCLEOTIDE SEQUENCE</scope>
    <source>
        <strain evidence="2">BSK3Z-2</strain>
    </source>
</reference>
<dbReference type="AlphaFoldDB" id="A0A941HZJ5"/>
<evidence type="ECO:0000313" key="3">
    <source>
        <dbReference type="Proteomes" id="UP000677016"/>
    </source>
</evidence>
<sequence>MSHWHSGLPKLDIKPFDPTPLYDAVRVTAAENRAEEAARRGRRRPYVISGVVFAVAVALGAAFAMMV</sequence>
<organism evidence="2 3">
    <name type="scientific">Phycicoccus avicenniae</name>
    <dbReference type="NCBI Taxonomy" id="2828860"/>
    <lineage>
        <taxon>Bacteria</taxon>
        <taxon>Bacillati</taxon>
        <taxon>Actinomycetota</taxon>
        <taxon>Actinomycetes</taxon>
        <taxon>Micrococcales</taxon>
        <taxon>Intrasporangiaceae</taxon>
        <taxon>Phycicoccus</taxon>
    </lineage>
</organism>
<feature type="transmembrane region" description="Helical" evidence="1">
    <location>
        <begin position="46"/>
        <end position="66"/>
    </location>
</feature>
<comment type="caution">
    <text evidence="2">The sequence shown here is derived from an EMBL/GenBank/DDBJ whole genome shotgun (WGS) entry which is preliminary data.</text>
</comment>
<dbReference type="RefSeq" id="WP_211603581.1">
    <property type="nucleotide sequence ID" value="NZ_JAGSNF010000018.1"/>
</dbReference>
<dbReference type="Proteomes" id="UP000677016">
    <property type="component" value="Unassembled WGS sequence"/>
</dbReference>
<gene>
    <name evidence="2" type="ORF">KC207_12760</name>
</gene>
<accession>A0A941HZJ5</accession>
<dbReference type="EMBL" id="JAGSNF010000018">
    <property type="protein sequence ID" value="MBR7744158.1"/>
    <property type="molecule type" value="Genomic_DNA"/>
</dbReference>
<keyword evidence="1" id="KW-0812">Transmembrane</keyword>
<proteinExistence type="predicted"/>
<keyword evidence="1" id="KW-0472">Membrane</keyword>
<evidence type="ECO:0000256" key="1">
    <source>
        <dbReference type="SAM" id="Phobius"/>
    </source>
</evidence>
<name>A0A941HZJ5_9MICO</name>
<protein>
    <submittedName>
        <fullName evidence="2">Uncharacterized protein</fullName>
    </submittedName>
</protein>
<keyword evidence="1" id="KW-1133">Transmembrane helix</keyword>
<keyword evidence="3" id="KW-1185">Reference proteome</keyword>
<evidence type="ECO:0000313" key="2">
    <source>
        <dbReference type="EMBL" id="MBR7744158.1"/>
    </source>
</evidence>